<organism evidence="1 2">
    <name type="scientific">Anoxybacterium hadale</name>
    <dbReference type="NCBI Taxonomy" id="3408580"/>
    <lineage>
        <taxon>Bacteria</taxon>
        <taxon>Bacillati</taxon>
        <taxon>Bacillota</taxon>
        <taxon>Clostridia</taxon>
        <taxon>Peptostreptococcales</taxon>
        <taxon>Anaerovoracaceae</taxon>
        <taxon>Anoxybacterium</taxon>
    </lineage>
</organism>
<protein>
    <submittedName>
        <fullName evidence="1">ABC transporter permease</fullName>
    </submittedName>
</protein>
<evidence type="ECO:0000313" key="1">
    <source>
        <dbReference type="EMBL" id="QOX64765.1"/>
    </source>
</evidence>
<sequence>MRIKAMVLRILNQLRNDKRTLALILCAPLLLLTLIYFILDSSTTDLSVGVINAPQQYVEHLYENNIVPIRCSDSEAAQMLKDERIIASVKMISGKIYIDIDGGNSTKSNAVLAAMEAAKKGMGPAIERKDLKTEINYVYGSDDLALFDNFGSLLIGFLVFFFTFLISGISFLQERTTGTLEKLLSTPIKRWEIVTGYVLGFGAVTVIQSLIITIFVVYVLDIMMIGSLWLVLLVTLLSAMTALTLGILLSTLASSEFQMIQFIPIVVVPQVFFTGLFDLSPAWSIVGKFMPLYYVADALEKVMIRGGGFYDICLDVLVLLGLTTLFMAANTRLLKRYRRI</sequence>
<name>A0ACD1AEC7_9FIRM</name>
<keyword evidence="2" id="KW-1185">Reference proteome</keyword>
<dbReference type="Proteomes" id="UP000594014">
    <property type="component" value="Chromosome"/>
</dbReference>
<accession>A0ACD1AEC7</accession>
<evidence type="ECO:0000313" key="2">
    <source>
        <dbReference type="Proteomes" id="UP000594014"/>
    </source>
</evidence>
<dbReference type="EMBL" id="CP042469">
    <property type="protein sequence ID" value="QOX64765.1"/>
    <property type="molecule type" value="Genomic_DNA"/>
</dbReference>
<gene>
    <name evidence="1" type="ORF">FRZ06_16135</name>
</gene>
<proteinExistence type="predicted"/>
<reference evidence="1" key="1">
    <citation type="submission" date="2019-08" db="EMBL/GenBank/DDBJ databases">
        <title>Genome sequence of Clostridiales bacterium MT110.</title>
        <authorList>
            <person name="Cao J."/>
        </authorList>
    </citation>
    <scope>NUCLEOTIDE SEQUENCE</scope>
    <source>
        <strain evidence="1">MT110</strain>
    </source>
</reference>